<organism evidence="2 3">
    <name type="scientific">Arabis alpina</name>
    <name type="common">Alpine rock-cress</name>
    <dbReference type="NCBI Taxonomy" id="50452"/>
    <lineage>
        <taxon>Eukaryota</taxon>
        <taxon>Viridiplantae</taxon>
        <taxon>Streptophyta</taxon>
        <taxon>Embryophyta</taxon>
        <taxon>Tracheophyta</taxon>
        <taxon>Spermatophyta</taxon>
        <taxon>Magnoliopsida</taxon>
        <taxon>eudicotyledons</taxon>
        <taxon>Gunneridae</taxon>
        <taxon>Pentapetalae</taxon>
        <taxon>rosids</taxon>
        <taxon>malvids</taxon>
        <taxon>Brassicales</taxon>
        <taxon>Brassicaceae</taxon>
        <taxon>Arabideae</taxon>
        <taxon>Arabis</taxon>
    </lineage>
</organism>
<protein>
    <submittedName>
        <fullName evidence="2">Uncharacterized protein</fullName>
    </submittedName>
</protein>
<dbReference type="eggNOG" id="KOG1075">
    <property type="taxonomic scope" value="Eukaryota"/>
</dbReference>
<dbReference type="EMBL" id="CM002874">
    <property type="protein sequence ID" value="KFK32772.1"/>
    <property type="molecule type" value="Genomic_DNA"/>
</dbReference>
<evidence type="ECO:0000313" key="3">
    <source>
        <dbReference type="Proteomes" id="UP000029120"/>
    </source>
</evidence>
<proteinExistence type="predicted"/>
<dbReference type="Gramene" id="KFK32772">
    <property type="protein sequence ID" value="KFK32772"/>
    <property type="gene ID" value="AALP_AA6G286700"/>
</dbReference>
<feature type="region of interest" description="Disordered" evidence="1">
    <location>
        <begin position="185"/>
        <end position="279"/>
    </location>
</feature>
<feature type="compositionally biased region" description="Basic residues" evidence="1">
    <location>
        <begin position="188"/>
        <end position="206"/>
    </location>
</feature>
<dbReference type="AlphaFoldDB" id="A0A087GSC0"/>
<dbReference type="OrthoDB" id="1113744at2759"/>
<evidence type="ECO:0000313" key="2">
    <source>
        <dbReference type="EMBL" id="KFK32772.1"/>
    </source>
</evidence>
<dbReference type="Proteomes" id="UP000029120">
    <property type="component" value="Chromosome 6"/>
</dbReference>
<reference evidence="3" key="1">
    <citation type="journal article" date="2015" name="Nat. Plants">
        <title>Genome expansion of Arabis alpina linked with retrotransposition and reduced symmetric DNA methylation.</title>
        <authorList>
            <person name="Willing E.M."/>
            <person name="Rawat V."/>
            <person name="Mandakova T."/>
            <person name="Maumus F."/>
            <person name="James G.V."/>
            <person name="Nordstroem K.J."/>
            <person name="Becker C."/>
            <person name="Warthmann N."/>
            <person name="Chica C."/>
            <person name="Szarzynska B."/>
            <person name="Zytnicki M."/>
            <person name="Albani M.C."/>
            <person name="Kiefer C."/>
            <person name="Bergonzi S."/>
            <person name="Castaings L."/>
            <person name="Mateos J.L."/>
            <person name="Berns M.C."/>
            <person name="Bujdoso N."/>
            <person name="Piofczyk T."/>
            <person name="de Lorenzo L."/>
            <person name="Barrero-Sicilia C."/>
            <person name="Mateos I."/>
            <person name="Piednoel M."/>
            <person name="Hagmann J."/>
            <person name="Chen-Min-Tao R."/>
            <person name="Iglesias-Fernandez R."/>
            <person name="Schuster S.C."/>
            <person name="Alonso-Blanco C."/>
            <person name="Roudier F."/>
            <person name="Carbonero P."/>
            <person name="Paz-Ares J."/>
            <person name="Davis S.J."/>
            <person name="Pecinka A."/>
            <person name="Quesneville H."/>
            <person name="Colot V."/>
            <person name="Lysak M.A."/>
            <person name="Weigel D."/>
            <person name="Coupland G."/>
            <person name="Schneeberger K."/>
        </authorList>
    </citation>
    <scope>NUCLEOTIDE SEQUENCE [LARGE SCALE GENOMIC DNA]</scope>
    <source>
        <strain evidence="3">cv. Pajares</strain>
    </source>
</reference>
<feature type="compositionally biased region" description="Polar residues" evidence="1">
    <location>
        <begin position="262"/>
        <end position="279"/>
    </location>
</feature>
<sequence>MGRLGVEKEVVTNPKLYIKPEDPLFGVLKEDQVGVNPATGRLRIVEDVLDGIRLYLLSPLGEDLIIKRERAKKSVNEILNNPALSKGCLHLEFEPLVSADLDKGKGIVFGYNSRAMEEQKGRKLGAKISVIEEVVASGIANSRGELMEGVQSDFEGGMFYLDEVSSLGNCPTDYRSVSFEAGSFGTATKKKSRRKRPHINNRRRKAILVGGAGEFSSSDKSKGKEKSQLGKRKAVRVAADEEKEAHKDKQRLVEKEMKVFQPASTSNQEVVPSEGPSNA</sequence>
<gene>
    <name evidence="2" type="ordered locus">AALP_Aa6g286700</name>
</gene>
<feature type="compositionally biased region" description="Basic and acidic residues" evidence="1">
    <location>
        <begin position="238"/>
        <end position="258"/>
    </location>
</feature>
<accession>A0A087GSC0</accession>
<name>A0A087GSC0_ARAAL</name>
<evidence type="ECO:0000256" key="1">
    <source>
        <dbReference type="SAM" id="MobiDB-lite"/>
    </source>
</evidence>
<feature type="compositionally biased region" description="Basic and acidic residues" evidence="1">
    <location>
        <begin position="217"/>
        <end position="228"/>
    </location>
</feature>
<keyword evidence="3" id="KW-1185">Reference proteome</keyword>